<name>A0A0J1JMD8_9GAMM</name>
<accession>A0A0J1JMD8</accession>
<organism evidence="2 3">
    <name type="scientific">Photobacterium aquae</name>
    <dbReference type="NCBI Taxonomy" id="1195763"/>
    <lineage>
        <taxon>Bacteria</taxon>
        <taxon>Pseudomonadati</taxon>
        <taxon>Pseudomonadota</taxon>
        <taxon>Gammaproteobacteria</taxon>
        <taxon>Vibrionales</taxon>
        <taxon>Vibrionaceae</taxon>
        <taxon>Photobacterium</taxon>
    </lineage>
</organism>
<dbReference type="PATRIC" id="fig|1195763.3.peg.4331"/>
<dbReference type="AlphaFoldDB" id="A0A0J1JMD8"/>
<dbReference type="EMBL" id="LDOT01000035">
    <property type="protein sequence ID" value="KLV03292.1"/>
    <property type="molecule type" value="Genomic_DNA"/>
</dbReference>
<protein>
    <submittedName>
        <fullName evidence="2">Uncharacterized protein</fullName>
    </submittedName>
</protein>
<keyword evidence="3" id="KW-1185">Reference proteome</keyword>
<gene>
    <name evidence="2" type="ORF">ABT56_20195</name>
</gene>
<keyword evidence="1" id="KW-0175">Coiled coil</keyword>
<sequence>MTDNLKTIQSMIDATKEALNNCKPASLKESDIDKAAKSRALLKDKLALLESEEQKELQAIAEAEAIAKQHRRESLFRNIIENYQKDEDEYRAFNQKIEKKLEELFTLMREKDALFSIKSLGIKTADLDPEERKCLFDMVRGIRPSEAKYAMNLGSVWQLALENTLESDSTLYCAMKRFPENYSHPESMKGMGIQSIPLWCEEMMISSSEDIDAENTVTP</sequence>
<reference evidence="2 3" key="1">
    <citation type="submission" date="2015-05" db="EMBL/GenBank/DDBJ databases">
        <title>Photobacterium galathea sp. nov.</title>
        <authorList>
            <person name="Machado H."/>
            <person name="Gram L."/>
        </authorList>
    </citation>
    <scope>NUCLEOTIDE SEQUENCE [LARGE SCALE GENOMIC DNA]</scope>
    <source>
        <strain evidence="2 3">CGMCC 1.12159</strain>
    </source>
</reference>
<dbReference type="Proteomes" id="UP000036097">
    <property type="component" value="Unassembled WGS sequence"/>
</dbReference>
<evidence type="ECO:0000256" key="1">
    <source>
        <dbReference type="SAM" id="Coils"/>
    </source>
</evidence>
<evidence type="ECO:0000313" key="2">
    <source>
        <dbReference type="EMBL" id="KLV03292.1"/>
    </source>
</evidence>
<comment type="caution">
    <text evidence="2">The sequence shown here is derived from an EMBL/GenBank/DDBJ whole genome shotgun (WGS) entry which is preliminary data.</text>
</comment>
<dbReference type="RefSeq" id="WP_047880726.1">
    <property type="nucleotide sequence ID" value="NZ_LDOT01000035.1"/>
</dbReference>
<feature type="coiled-coil region" evidence="1">
    <location>
        <begin position="32"/>
        <end position="103"/>
    </location>
</feature>
<proteinExistence type="predicted"/>
<evidence type="ECO:0000313" key="3">
    <source>
        <dbReference type="Proteomes" id="UP000036097"/>
    </source>
</evidence>